<dbReference type="PANTHER" id="PTHR36503">
    <property type="entry name" value="BLR2520 PROTEIN"/>
    <property type="match status" value="1"/>
</dbReference>
<dbReference type="Gene3D" id="3.10.180.10">
    <property type="entry name" value="2,3-Dihydroxybiphenyl 1,2-Dioxygenase, domain 1"/>
    <property type="match status" value="1"/>
</dbReference>
<feature type="domain" description="VOC" evidence="1">
    <location>
        <begin position="3"/>
        <end position="130"/>
    </location>
</feature>
<dbReference type="PROSITE" id="PS51819">
    <property type="entry name" value="VOC"/>
    <property type="match status" value="1"/>
</dbReference>
<dbReference type="eggNOG" id="COG0346">
    <property type="taxonomic scope" value="Bacteria"/>
</dbReference>
<dbReference type="RefSeq" id="WP_012859873.1">
    <property type="nucleotide sequence ID" value="NC_013517.1"/>
</dbReference>
<proteinExistence type="predicted"/>
<evidence type="ECO:0000259" key="1">
    <source>
        <dbReference type="PROSITE" id="PS51819"/>
    </source>
</evidence>
<dbReference type="Proteomes" id="UP000000845">
    <property type="component" value="Chromosome"/>
</dbReference>
<dbReference type="PANTHER" id="PTHR36503:SF1">
    <property type="entry name" value="BLR2520 PROTEIN"/>
    <property type="match status" value="1"/>
</dbReference>
<dbReference type="InterPro" id="IPR029068">
    <property type="entry name" value="Glyas_Bleomycin-R_OHBP_Dase"/>
</dbReference>
<reference evidence="3" key="1">
    <citation type="submission" date="2009-09" db="EMBL/GenBank/DDBJ databases">
        <title>The complete chromosome of Sebaldella termitidis ATCC 33386.</title>
        <authorList>
            <consortium name="US DOE Joint Genome Institute (JGI-PGF)"/>
            <person name="Lucas S."/>
            <person name="Copeland A."/>
            <person name="Lapidus A."/>
            <person name="Glavina del Rio T."/>
            <person name="Dalin E."/>
            <person name="Tice H."/>
            <person name="Bruce D."/>
            <person name="Goodwin L."/>
            <person name="Pitluck S."/>
            <person name="Kyrpides N."/>
            <person name="Mavromatis K."/>
            <person name="Ivanova N."/>
            <person name="Mikhailova N."/>
            <person name="Sims D."/>
            <person name="Meincke L."/>
            <person name="Brettin T."/>
            <person name="Detter J.C."/>
            <person name="Han C."/>
            <person name="Larimer F."/>
            <person name="Land M."/>
            <person name="Hauser L."/>
            <person name="Markowitz V."/>
            <person name="Cheng J.F."/>
            <person name="Hugenholtz P."/>
            <person name="Woyke T."/>
            <person name="Wu D."/>
            <person name="Eisen J.A."/>
        </authorList>
    </citation>
    <scope>NUCLEOTIDE SEQUENCE [LARGE SCALE GENOMIC DNA]</scope>
    <source>
        <strain evidence="3">ATCC 33386 / NCTC 11300</strain>
    </source>
</reference>
<dbReference type="HOGENOM" id="CLU_046006_18_0_0"/>
<dbReference type="KEGG" id="str:Sterm_0390"/>
<dbReference type="InterPro" id="IPR037523">
    <property type="entry name" value="VOC_core"/>
</dbReference>
<reference evidence="2 3" key="2">
    <citation type="journal article" date="2010" name="Stand. Genomic Sci.">
        <title>Complete genome sequence of Sebaldella termitidis type strain (NCTC 11300).</title>
        <authorList>
            <person name="Harmon-Smith M."/>
            <person name="Celia L."/>
            <person name="Chertkov O."/>
            <person name="Lapidus A."/>
            <person name="Copeland A."/>
            <person name="Glavina Del Rio T."/>
            <person name="Nolan M."/>
            <person name="Lucas S."/>
            <person name="Tice H."/>
            <person name="Cheng J.F."/>
            <person name="Han C."/>
            <person name="Detter J.C."/>
            <person name="Bruce D."/>
            <person name="Goodwin L."/>
            <person name="Pitluck S."/>
            <person name="Pati A."/>
            <person name="Liolios K."/>
            <person name="Ivanova N."/>
            <person name="Mavromatis K."/>
            <person name="Mikhailova N."/>
            <person name="Chen A."/>
            <person name="Palaniappan K."/>
            <person name="Land M."/>
            <person name="Hauser L."/>
            <person name="Chang Y.J."/>
            <person name="Jeffries C.D."/>
            <person name="Brettin T."/>
            <person name="Goker M."/>
            <person name="Beck B."/>
            <person name="Bristow J."/>
            <person name="Eisen J.A."/>
            <person name="Markowitz V."/>
            <person name="Hugenholtz P."/>
            <person name="Kyrpides N.C."/>
            <person name="Klenk H.P."/>
            <person name="Chen F."/>
        </authorList>
    </citation>
    <scope>NUCLEOTIDE SEQUENCE [LARGE SCALE GENOMIC DNA]</scope>
    <source>
        <strain evidence="3">ATCC 33386 / NCTC 11300</strain>
    </source>
</reference>
<dbReference type="SUPFAM" id="SSF54593">
    <property type="entry name" value="Glyoxalase/Bleomycin resistance protein/Dihydroxybiphenyl dioxygenase"/>
    <property type="match status" value="1"/>
</dbReference>
<evidence type="ECO:0000313" key="3">
    <source>
        <dbReference type="Proteomes" id="UP000000845"/>
    </source>
</evidence>
<dbReference type="InterPro" id="IPR004360">
    <property type="entry name" value="Glyas_Fos-R_dOase_dom"/>
</dbReference>
<organism evidence="2 3">
    <name type="scientific">Sebaldella termitidis (strain ATCC 33386 / NCTC 11300)</name>
    <dbReference type="NCBI Taxonomy" id="526218"/>
    <lineage>
        <taxon>Bacteria</taxon>
        <taxon>Fusobacteriati</taxon>
        <taxon>Fusobacteriota</taxon>
        <taxon>Fusobacteriia</taxon>
        <taxon>Fusobacteriales</taxon>
        <taxon>Leptotrichiaceae</taxon>
        <taxon>Sebaldella</taxon>
    </lineage>
</organism>
<gene>
    <name evidence="2" type="ordered locus">Sterm_0390</name>
</gene>
<dbReference type="AlphaFoldDB" id="D1AM06"/>
<sequence length="145" mass="16251">MNRINIITLGVENVSKSLEFYRDGLGFKTPVNEENPAIVFFNNGGTKLALYPLSGLAEDVNVPDLKHRGSAFPGITLAYNTKTKEEVDEILDKIENLGGKVVKKAHDTFWGGYGGYFTDLDGYYWEVAYADSWIFDKNDMLVITE</sequence>
<keyword evidence="3" id="KW-1185">Reference proteome</keyword>
<evidence type="ECO:0000313" key="2">
    <source>
        <dbReference type="EMBL" id="ACZ07274.1"/>
    </source>
</evidence>
<name>D1AM06_SEBTE</name>
<dbReference type="CDD" id="cd07251">
    <property type="entry name" value="VOC_like"/>
    <property type="match status" value="1"/>
</dbReference>
<accession>D1AM06</accession>
<protein>
    <submittedName>
        <fullName evidence="2">Glyoxalase/bleomycin resistance protein/dioxygenase</fullName>
    </submittedName>
</protein>
<dbReference type="EMBL" id="CP001739">
    <property type="protein sequence ID" value="ACZ07274.1"/>
    <property type="molecule type" value="Genomic_DNA"/>
</dbReference>
<dbReference type="Pfam" id="PF00903">
    <property type="entry name" value="Glyoxalase"/>
    <property type="match status" value="1"/>
</dbReference>